<name>A0A3N1KT58_9PROT</name>
<protein>
    <submittedName>
        <fullName evidence="1">Uncharacterized protein DUF2849</fullName>
    </submittedName>
</protein>
<dbReference type="Proteomes" id="UP000278222">
    <property type="component" value="Unassembled WGS sequence"/>
</dbReference>
<dbReference type="AlphaFoldDB" id="A0A3N1KT58"/>
<sequence>MTGQIVTANRLTDGVVVFLTPAAGWSDAVAEAALFDTASAAEGLAKGQADVARHIVVGAYLVDAEPGPAGPVPVEFRERIRARGPTVGVRGAFDVPAAFDAPAEV</sequence>
<dbReference type="OrthoDB" id="9815695at2"/>
<dbReference type="RefSeq" id="WP_123695060.1">
    <property type="nucleotide sequence ID" value="NZ_AP019700.1"/>
</dbReference>
<accession>A0A3N1KT58</accession>
<organism evidence="1 2">
    <name type="scientific">Stella humosa</name>
    <dbReference type="NCBI Taxonomy" id="94"/>
    <lineage>
        <taxon>Bacteria</taxon>
        <taxon>Pseudomonadati</taxon>
        <taxon>Pseudomonadota</taxon>
        <taxon>Alphaproteobacteria</taxon>
        <taxon>Rhodospirillales</taxon>
        <taxon>Stellaceae</taxon>
        <taxon>Stella</taxon>
    </lineage>
</organism>
<dbReference type="InterPro" id="IPR021270">
    <property type="entry name" value="DUF2849"/>
</dbReference>
<reference evidence="1 2" key="1">
    <citation type="submission" date="2018-11" db="EMBL/GenBank/DDBJ databases">
        <title>Genomic Encyclopedia of Type Strains, Phase IV (KMG-IV): sequencing the most valuable type-strain genomes for metagenomic binning, comparative biology and taxonomic classification.</title>
        <authorList>
            <person name="Goeker M."/>
        </authorList>
    </citation>
    <scope>NUCLEOTIDE SEQUENCE [LARGE SCALE GENOMIC DNA]</scope>
    <source>
        <strain evidence="1 2">DSM 5900</strain>
    </source>
</reference>
<evidence type="ECO:0000313" key="2">
    <source>
        <dbReference type="Proteomes" id="UP000278222"/>
    </source>
</evidence>
<dbReference type="Pfam" id="PF11011">
    <property type="entry name" value="DUF2849"/>
    <property type="match status" value="1"/>
</dbReference>
<keyword evidence="2" id="KW-1185">Reference proteome</keyword>
<gene>
    <name evidence="1" type="ORF">EDC65_5152</name>
</gene>
<dbReference type="EMBL" id="RJKX01000018">
    <property type="protein sequence ID" value="ROP81296.1"/>
    <property type="molecule type" value="Genomic_DNA"/>
</dbReference>
<evidence type="ECO:0000313" key="1">
    <source>
        <dbReference type="EMBL" id="ROP81296.1"/>
    </source>
</evidence>
<proteinExistence type="predicted"/>
<comment type="caution">
    <text evidence="1">The sequence shown here is derived from an EMBL/GenBank/DDBJ whole genome shotgun (WGS) entry which is preliminary data.</text>
</comment>